<dbReference type="AlphaFoldDB" id="A0A8C7DHS0"/>
<keyword evidence="1" id="KW-0175">Coiled coil</keyword>
<dbReference type="GeneTree" id="ENSGT00940000155667"/>
<keyword evidence="5" id="KW-1185">Reference proteome</keyword>
<sequence length="602" mass="66099">MDITRLAVDAGAFINRAVQYTEEALGQAEKTELDSRLGSLLDRAESTKTWTDKIISQTETLLQPNPGARLEDLLYKGLDWSAPERPTPHELLSENMMDAALELGRHTPYGSTLIKCGELERQIGLANKKLIQSTDINFLSPLRRFTDQEYTVIQNERRQLVNKRLDLDIAKARLRKAQEADSEARGLNANPLGEEYVAHVSYMFSFLRVRWLKMWAQEVSQAEMELRISQCVFDRQSEITRLLLEGINTTHAAHLRSLSDFVEAQGSYYAQCYQLTQDLHTQLACAPPLICYNNNGHLETNQPSTGNLPLATIQPLATSDSATTNQATSQPLTTTQPLATCESLTTIQATGQPLSTNQTANESSKTNKSSTTNKSLTNNQTSRQLLATTGSSTTNQALSIIQTNSQALQTNQATSQPLQTNQATSQPLQTNQAIHQPLQTNQATSQPLQTNQATNQLRQTNQATSQPLETNQATSQPLQTNQETRQPLQTNQATNQPLGTNQPTSTNQPGNQTTPTNQPGNQPTSRNQPGNQPTPTNQPGNQPTPTNQPGNQPTSRNQPGNQPTSTNQPGNQTTPTNQPGNQPTSRNQPGNQPIPTNHPGNQ</sequence>
<dbReference type="InterPro" id="IPR027267">
    <property type="entry name" value="AH/BAR_dom_sf"/>
</dbReference>
<name>A0A8C7DHS0_ONCKI</name>
<feature type="compositionally biased region" description="Low complexity" evidence="2">
    <location>
        <begin position="500"/>
        <end position="554"/>
    </location>
</feature>
<dbReference type="KEGG" id="oki:109884505"/>
<evidence type="ECO:0000259" key="3">
    <source>
        <dbReference type="PROSITE" id="PS51021"/>
    </source>
</evidence>
<feature type="compositionally biased region" description="Low complexity" evidence="2">
    <location>
        <begin position="561"/>
        <end position="585"/>
    </location>
</feature>
<dbReference type="SMART" id="SM00721">
    <property type="entry name" value="BAR"/>
    <property type="match status" value="1"/>
</dbReference>
<dbReference type="InterPro" id="IPR004148">
    <property type="entry name" value="BAR_dom"/>
</dbReference>
<dbReference type="Proteomes" id="UP000694557">
    <property type="component" value="Unassembled WGS sequence"/>
</dbReference>
<dbReference type="Pfam" id="PF03114">
    <property type="entry name" value="BAR"/>
    <property type="match status" value="1"/>
</dbReference>
<feature type="compositionally biased region" description="Polar residues" evidence="2">
    <location>
        <begin position="586"/>
        <end position="602"/>
    </location>
</feature>
<feature type="coiled-coil region" evidence="1">
    <location>
        <begin position="153"/>
        <end position="180"/>
    </location>
</feature>
<gene>
    <name evidence="4" type="primary">LOC109884505</name>
</gene>
<dbReference type="GO" id="GO:0005737">
    <property type="term" value="C:cytoplasm"/>
    <property type="evidence" value="ECO:0007669"/>
    <property type="project" value="InterPro"/>
</dbReference>
<dbReference type="GeneID" id="109884505"/>
<reference evidence="4" key="1">
    <citation type="submission" date="2025-08" db="UniProtKB">
        <authorList>
            <consortium name="Ensembl"/>
        </authorList>
    </citation>
    <scope>IDENTIFICATION</scope>
</reference>
<feature type="region of interest" description="Disordered" evidence="2">
    <location>
        <begin position="349"/>
        <end position="380"/>
    </location>
</feature>
<feature type="compositionally biased region" description="Polar residues" evidence="2">
    <location>
        <begin position="463"/>
        <end position="499"/>
    </location>
</feature>
<proteinExistence type="predicted"/>
<evidence type="ECO:0000256" key="2">
    <source>
        <dbReference type="SAM" id="MobiDB-lite"/>
    </source>
</evidence>
<feature type="compositionally biased region" description="Polar residues" evidence="2">
    <location>
        <begin position="349"/>
        <end position="358"/>
    </location>
</feature>
<accession>A0A8C7DHS0</accession>
<dbReference type="RefSeq" id="XP_031652812.1">
    <property type="nucleotide sequence ID" value="XM_031796952.1"/>
</dbReference>
<feature type="domain" description="BAR" evidence="3">
    <location>
        <begin position="22"/>
        <end position="292"/>
    </location>
</feature>
<dbReference type="PROSITE" id="PS51021">
    <property type="entry name" value="BAR"/>
    <property type="match status" value="1"/>
</dbReference>
<evidence type="ECO:0000256" key="1">
    <source>
        <dbReference type="SAM" id="Coils"/>
    </source>
</evidence>
<protein>
    <submittedName>
        <fullName evidence="4">Endophilin-B2-like</fullName>
    </submittedName>
</protein>
<reference evidence="4" key="2">
    <citation type="submission" date="2025-09" db="UniProtKB">
        <authorList>
            <consortium name="Ensembl"/>
        </authorList>
    </citation>
    <scope>IDENTIFICATION</scope>
</reference>
<dbReference type="Ensembl" id="ENSOKIT00005020106.1">
    <property type="protein sequence ID" value="ENSOKIP00005018861.1"/>
    <property type="gene ID" value="ENSOKIG00005008369.1"/>
</dbReference>
<organism evidence="4 5">
    <name type="scientific">Oncorhynchus kisutch</name>
    <name type="common">Coho salmon</name>
    <name type="synonym">Salmo kisutch</name>
    <dbReference type="NCBI Taxonomy" id="8019"/>
    <lineage>
        <taxon>Eukaryota</taxon>
        <taxon>Metazoa</taxon>
        <taxon>Chordata</taxon>
        <taxon>Craniata</taxon>
        <taxon>Vertebrata</taxon>
        <taxon>Euteleostomi</taxon>
        <taxon>Actinopterygii</taxon>
        <taxon>Neopterygii</taxon>
        <taxon>Teleostei</taxon>
        <taxon>Protacanthopterygii</taxon>
        <taxon>Salmoniformes</taxon>
        <taxon>Salmonidae</taxon>
        <taxon>Salmoninae</taxon>
        <taxon>Oncorhynchus</taxon>
    </lineage>
</organism>
<evidence type="ECO:0000313" key="4">
    <source>
        <dbReference type="Ensembl" id="ENSOKIP00005018861.1"/>
    </source>
</evidence>
<evidence type="ECO:0000313" key="5">
    <source>
        <dbReference type="Proteomes" id="UP000694557"/>
    </source>
</evidence>
<dbReference type="SUPFAM" id="SSF103657">
    <property type="entry name" value="BAR/IMD domain-like"/>
    <property type="match status" value="1"/>
</dbReference>
<feature type="compositionally biased region" description="Low complexity" evidence="2">
    <location>
        <begin position="359"/>
        <end position="380"/>
    </location>
</feature>
<dbReference type="Gene3D" id="1.20.1270.60">
    <property type="entry name" value="Arfaptin homology (AH) domain/BAR domain"/>
    <property type="match status" value="1"/>
</dbReference>
<feature type="region of interest" description="Disordered" evidence="2">
    <location>
        <begin position="463"/>
        <end position="602"/>
    </location>
</feature>